<proteinExistence type="predicted"/>
<protein>
    <submittedName>
        <fullName evidence="2">Uncharacterized protein</fullName>
    </submittedName>
</protein>
<name>A0A127BAD7_9EURY</name>
<feature type="transmembrane region" description="Helical" evidence="1">
    <location>
        <begin position="7"/>
        <end position="27"/>
    </location>
</feature>
<dbReference type="STRING" id="1609559.TQ32_07240"/>
<keyword evidence="1" id="KW-0812">Transmembrane</keyword>
<evidence type="ECO:0000256" key="1">
    <source>
        <dbReference type="SAM" id="Phobius"/>
    </source>
</evidence>
<feature type="transmembrane region" description="Helical" evidence="1">
    <location>
        <begin position="113"/>
        <end position="133"/>
    </location>
</feature>
<organism evidence="2 3">
    <name type="scientific">Pyrococcus kukulkanii</name>
    <dbReference type="NCBI Taxonomy" id="1609559"/>
    <lineage>
        <taxon>Archaea</taxon>
        <taxon>Methanobacteriati</taxon>
        <taxon>Methanobacteriota</taxon>
        <taxon>Thermococci</taxon>
        <taxon>Thermococcales</taxon>
        <taxon>Thermococcaceae</taxon>
        <taxon>Pyrococcus</taxon>
    </lineage>
</organism>
<dbReference type="AlphaFoldDB" id="A0A127BAD7"/>
<dbReference type="Proteomes" id="UP000070587">
    <property type="component" value="Chromosome"/>
</dbReference>
<dbReference type="PATRIC" id="fig|1609559.3.peg.1520"/>
<keyword evidence="1" id="KW-0472">Membrane</keyword>
<evidence type="ECO:0000313" key="2">
    <source>
        <dbReference type="EMBL" id="AMM54294.1"/>
    </source>
</evidence>
<keyword evidence="1" id="KW-1133">Transmembrane helix</keyword>
<gene>
    <name evidence="2" type="ORF">TQ32_07240</name>
</gene>
<sequence>MKVSIKKAFLISTILFILTLSGLFYHASNKIVEVQFLTFNDENQNLYSVCMEEVVLPFAGKYKIEGTNVTVFTAEGRFGKNFSTSIRAVGVAAVIKNKGKTTIILKPEIEFPLFYVVLVLIAGGGMTYAIRVFKLE</sequence>
<evidence type="ECO:0000313" key="3">
    <source>
        <dbReference type="Proteomes" id="UP000070587"/>
    </source>
</evidence>
<accession>A0A127BAD7</accession>
<dbReference type="EMBL" id="CP010835">
    <property type="protein sequence ID" value="AMM54294.1"/>
    <property type="molecule type" value="Genomic_DNA"/>
</dbReference>
<dbReference type="KEGG" id="pyc:TQ32_07240"/>
<reference evidence="3" key="1">
    <citation type="submission" date="2015-02" db="EMBL/GenBank/DDBJ databases">
        <title>Pyrococcus kukulkanii sp. nov., a novel hyperthermophilic archaeon isolated from a deep-sea hydrothermal vent at the Guaymas Basin.</title>
        <authorList>
            <person name="Oger P.M."/>
            <person name="Callac N."/>
            <person name="Jebbar M."/>
            <person name="Godfroy A."/>
        </authorList>
    </citation>
    <scope>NUCLEOTIDE SEQUENCE [LARGE SCALE GENOMIC DNA]</scope>
    <source>
        <strain evidence="3">NCB100</strain>
    </source>
</reference>
<reference evidence="2 3" key="2">
    <citation type="journal article" date="2016" name="Int. J. Syst. Evol. Microbiol.">
        <title>Pyrococcus kukulkanii sp. nov., a hyperthermophilic, piezophilic archaeon isolated from a deep-sea hydrothermal vent.</title>
        <authorList>
            <person name="Callac N."/>
            <person name="Oger P."/>
            <person name="Lesongeur F."/>
            <person name="Rattray J.E."/>
            <person name="Vannier P."/>
            <person name="Michoud G."/>
            <person name="Beauverger M."/>
            <person name="Gayet N."/>
            <person name="Rouxel O."/>
            <person name="Jebbar M."/>
            <person name="Godfroy A."/>
        </authorList>
    </citation>
    <scope>NUCLEOTIDE SEQUENCE [LARGE SCALE GENOMIC DNA]</scope>
    <source>
        <strain evidence="2 3">NCB100</strain>
    </source>
</reference>